<feature type="transmembrane region" description="Helical" evidence="6">
    <location>
        <begin position="145"/>
        <end position="164"/>
    </location>
</feature>
<dbReference type="InterPro" id="IPR001123">
    <property type="entry name" value="LeuE-type"/>
</dbReference>
<keyword evidence="4 6" id="KW-1133">Transmembrane helix</keyword>
<organism evidence="7 8">
    <name type="scientific">Proteobacteria bacterium 228</name>
    <dbReference type="NCBI Taxonomy" id="2083153"/>
    <lineage>
        <taxon>Bacteria</taxon>
        <taxon>Pseudomonadati</taxon>
        <taxon>Pseudomonadota</taxon>
    </lineage>
</organism>
<dbReference type="PANTHER" id="PTHR30086">
    <property type="entry name" value="ARGININE EXPORTER PROTEIN ARGO"/>
    <property type="match status" value="1"/>
</dbReference>
<feature type="transmembrane region" description="Helical" evidence="6">
    <location>
        <begin position="112"/>
        <end position="133"/>
    </location>
</feature>
<accession>A0A2S5KSM3</accession>
<dbReference type="PIRSF" id="PIRSF006324">
    <property type="entry name" value="LeuE"/>
    <property type="match status" value="1"/>
</dbReference>
<evidence type="ECO:0000256" key="6">
    <source>
        <dbReference type="SAM" id="Phobius"/>
    </source>
</evidence>
<feature type="transmembrane region" description="Helical" evidence="6">
    <location>
        <begin position="41"/>
        <end position="64"/>
    </location>
</feature>
<keyword evidence="3 6" id="KW-0812">Transmembrane</keyword>
<dbReference type="Proteomes" id="UP000238196">
    <property type="component" value="Unassembled WGS sequence"/>
</dbReference>
<dbReference type="EMBL" id="PRLP01000028">
    <property type="protein sequence ID" value="PPC77672.1"/>
    <property type="molecule type" value="Genomic_DNA"/>
</dbReference>
<keyword evidence="5 6" id="KW-0472">Membrane</keyword>
<reference evidence="7 8" key="1">
    <citation type="submission" date="2018-02" db="EMBL/GenBank/DDBJ databases">
        <title>novel marine gammaproteobacteria from coastal saline agro ecosystem.</title>
        <authorList>
            <person name="Krishnan R."/>
            <person name="Ramesh Kumar N."/>
        </authorList>
    </citation>
    <scope>NUCLEOTIDE SEQUENCE [LARGE SCALE GENOMIC DNA]</scope>
    <source>
        <strain evidence="7 8">228</strain>
    </source>
</reference>
<feature type="transmembrane region" description="Helical" evidence="6">
    <location>
        <begin position="71"/>
        <end position="92"/>
    </location>
</feature>
<keyword evidence="2" id="KW-1003">Cell membrane</keyword>
<evidence type="ECO:0000313" key="7">
    <source>
        <dbReference type="EMBL" id="PPC77672.1"/>
    </source>
</evidence>
<evidence type="ECO:0000256" key="2">
    <source>
        <dbReference type="ARBA" id="ARBA00022475"/>
    </source>
</evidence>
<dbReference type="AlphaFoldDB" id="A0A2S5KSM3"/>
<sequence>MSWSTWSGLLLICLLGAMSPGPSLAMVTRHALAGGKRNGFAIAWAHAAGVGMYALLTMFGLAVLLHQSPRLFMVLTLLGAAYLAYLGLRALMSQGGIAQTLEAGNPVSAAQAARDGLMISLLNPKLALFFIALFSQFVQPGSDTLAHFTLVATPFVIDGLWYTLVTLLLVHPAVLEKLRARSRLIDRLSGVVLILLAVRVFITAQA</sequence>
<evidence type="ECO:0000256" key="5">
    <source>
        <dbReference type="ARBA" id="ARBA00023136"/>
    </source>
</evidence>
<proteinExistence type="predicted"/>
<evidence type="ECO:0000313" key="8">
    <source>
        <dbReference type="Proteomes" id="UP000238196"/>
    </source>
</evidence>
<comment type="caution">
    <text evidence="7">The sequence shown here is derived from an EMBL/GenBank/DDBJ whole genome shotgun (WGS) entry which is preliminary data.</text>
</comment>
<dbReference type="GO" id="GO:0005886">
    <property type="term" value="C:plasma membrane"/>
    <property type="evidence" value="ECO:0007669"/>
    <property type="project" value="UniProtKB-SubCell"/>
</dbReference>
<comment type="subcellular location">
    <subcellularLocation>
        <location evidence="1">Cell membrane</location>
        <topology evidence="1">Multi-pass membrane protein</topology>
    </subcellularLocation>
</comment>
<protein>
    <submittedName>
        <fullName evidence="7">Lysine transporter LysE</fullName>
    </submittedName>
</protein>
<dbReference type="GO" id="GO:0015171">
    <property type="term" value="F:amino acid transmembrane transporter activity"/>
    <property type="evidence" value="ECO:0007669"/>
    <property type="project" value="TreeGrafter"/>
</dbReference>
<evidence type="ECO:0000256" key="3">
    <source>
        <dbReference type="ARBA" id="ARBA00022692"/>
    </source>
</evidence>
<feature type="transmembrane region" description="Helical" evidence="6">
    <location>
        <begin position="184"/>
        <end position="202"/>
    </location>
</feature>
<gene>
    <name evidence="7" type="ORF">C4K68_09335</name>
</gene>
<evidence type="ECO:0000256" key="1">
    <source>
        <dbReference type="ARBA" id="ARBA00004651"/>
    </source>
</evidence>
<evidence type="ECO:0000256" key="4">
    <source>
        <dbReference type="ARBA" id="ARBA00022989"/>
    </source>
</evidence>
<dbReference type="Pfam" id="PF01810">
    <property type="entry name" value="LysE"/>
    <property type="match status" value="1"/>
</dbReference>
<dbReference type="OrthoDB" id="581870at2"/>
<name>A0A2S5KSM3_9PROT</name>
<dbReference type="PANTHER" id="PTHR30086:SF16">
    <property type="entry name" value="AMINO ACID EFFLUX PERMEASE RHTB FAMILY"/>
    <property type="match status" value="1"/>
</dbReference>